<keyword evidence="1" id="KW-0472">Membrane</keyword>
<dbReference type="Pfam" id="PF03729">
    <property type="entry name" value="DUF308"/>
    <property type="match status" value="1"/>
</dbReference>
<proteinExistence type="predicted"/>
<keyword evidence="1" id="KW-0812">Transmembrane</keyword>
<feature type="transmembrane region" description="Helical" evidence="1">
    <location>
        <begin position="124"/>
        <end position="147"/>
    </location>
</feature>
<keyword evidence="3" id="KW-1185">Reference proteome</keyword>
<protein>
    <submittedName>
        <fullName evidence="2">Uncharacterized membrane protein HdeD (DUF308 family)</fullName>
    </submittedName>
</protein>
<evidence type="ECO:0000256" key="1">
    <source>
        <dbReference type="SAM" id="Phobius"/>
    </source>
</evidence>
<dbReference type="InterPro" id="IPR005325">
    <property type="entry name" value="DUF308_memb"/>
</dbReference>
<feature type="transmembrane region" description="Helical" evidence="1">
    <location>
        <begin position="12"/>
        <end position="29"/>
    </location>
</feature>
<dbReference type="EMBL" id="JAGIOO010000001">
    <property type="protein sequence ID" value="MBP2473354.1"/>
    <property type="molecule type" value="Genomic_DNA"/>
</dbReference>
<reference evidence="2 3" key="1">
    <citation type="submission" date="2021-03" db="EMBL/GenBank/DDBJ databases">
        <title>Sequencing the genomes of 1000 actinobacteria strains.</title>
        <authorList>
            <person name="Klenk H.-P."/>
        </authorList>
    </citation>
    <scope>NUCLEOTIDE SEQUENCE [LARGE SCALE GENOMIC DNA]</scope>
    <source>
        <strain evidence="2 3">DSM 44580</strain>
    </source>
</reference>
<evidence type="ECO:0000313" key="3">
    <source>
        <dbReference type="Proteomes" id="UP001519363"/>
    </source>
</evidence>
<dbReference type="RefSeq" id="WP_086787105.1">
    <property type="nucleotide sequence ID" value="NZ_JAGIOO010000001.1"/>
</dbReference>
<name>A0ABS5A9T9_9PSEU</name>
<feature type="transmembrane region" description="Helical" evidence="1">
    <location>
        <begin position="153"/>
        <end position="174"/>
    </location>
</feature>
<comment type="caution">
    <text evidence="2">The sequence shown here is derived from an EMBL/GenBank/DDBJ whole genome shotgun (WGS) entry which is preliminary data.</text>
</comment>
<feature type="transmembrane region" description="Helical" evidence="1">
    <location>
        <begin position="35"/>
        <end position="56"/>
    </location>
</feature>
<feature type="transmembrane region" description="Helical" evidence="1">
    <location>
        <begin position="94"/>
        <end position="117"/>
    </location>
</feature>
<feature type="transmembrane region" description="Helical" evidence="1">
    <location>
        <begin position="68"/>
        <end position="88"/>
    </location>
</feature>
<sequence>MLELLRGRWGLFVARGGVGVAYALLALFWPETESLWPAAVLAGYLVADGVLGLLLALRGKEASSLERLALALPALFVLAGVAVTAAGYALEPLLALVVLVVTSVGWPVLNGAGLVVLAIRVRELYCRVGFALLGTMSIVVGVLVLNLPVEGMSLWTLLAYYALLSGVVFGGLGWRARRG</sequence>
<accession>A0ABS5A9T9</accession>
<dbReference type="Proteomes" id="UP001519363">
    <property type="component" value="Unassembled WGS sequence"/>
</dbReference>
<evidence type="ECO:0000313" key="2">
    <source>
        <dbReference type="EMBL" id="MBP2473354.1"/>
    </source>
</evidence>
<organism evidence="2 3">
    <name type="scientific">Crossiella equi</name>
    <dbReference type="NCBI Taxonomy" id="130796"/>
    <lineage>
        <taxon>Bacteria</taxon>
        <taxon>Bacillati</taxon>
        <taxon>Actinomycetota</taxon>
        <taxon>Actinomycetes</taxon>
        <taxon>Pseudonocardiales</taxon>
        <taxon>Pseudonocardiaceae</taxon>
        <taxon>Crossiella</taxon>
    </lineage>
</organism>
<gene>
    <name evidence="2" type="ORF">JOF53_002226</name>
</gene>
<keyword evidence="1" id="KW-1133">Transmembrane helix</keyword>